<dbReference type="Proteomes" id="UP000621670">
    <property type="component" value="Unassembled WGS sequence"/>
</dbReference>
<dbReference type="InterPro" id="IPR026444">
    <property type="entry name" value="Secre_tail"/>
</dbReference>
<feature type="region of interest" description="Disordered" evidence="6">
    <location>
        <begin position="1430"/>
        <end position="1459"/>
    </location>
</feature>
<evidence type="ECO:0000256" key="1">
    <source>
        <dbReference type="ARBA" id="ARBA00001913"/>
    </source>
</evidence>
<evidence type="ECO:0000256" key="4">
    <source>
        <dbReference type="ARBA" id="ARBA00022837"/>
    </source>
</evidence>
<evidence type="ECO:0000259" key="8">
    <source>
        <dbReference type="SMART" id="SM00560"/>
    </source>
</evidence>
<evidence type="ECO:0000256" key="3">
    <source>
        <dbReference type="ARBA" id="ARBA00022729"/>
    </source>
</evidence>
<gene>
    <name evidence="9" type="ORF">H8R26_08770</name>
</gene>
<keyword evidence="10" id="KW-1185">Reference proteome</keyword>
<dbReference type="InterPro" id="IPR051360">
    <property type="entry name" value="Neuronal_Pentraxin_Related"/>
</dbReference>
<evidence type="ECO:0000313" key="10">
    <source>
        <dbReference type="Proteomes" id="UP000621670"/>
    </source>
</evidence>
<evidence type="ECO:0000256" key="5">
    <source>
        <dbReference type="ARBA" id="ARBA00023157"/>
    </source>
</evidence>
<evidence type="ECO:0000256" key="2">
    <source>
        <dbReference type="ARBA" id="ARBA00022723"/>
    </source>
</evidence>
<comment type="cofactor">
    <cofactor evidence="1">
        <name>Ca(2+)</name>
        <dbReference type="ChEBI" id="CHEBI:29108"/>
    </cofactor>
</comment>
<keyword evidence="2" id="KW-0479">Metal-binding</keyword>
<keyword evidence="7" id="KW-0812">Transmembrane</keyword>
<dbReference type="PANTHER" id="PTHR19277">
    <property type="entry name" value="PENTRAXIN"/>
    <property type="match status" value="1"/>
</dbReference>
<evidence type="ECO:0000256" key="7">
    <source>
        <dbReference type="SAM" id="Phobius"/>
    </source>
</evidence>
<dbReference type="EMBL" id="JACRUM010000004">
    <property type="protein sequence ID" value="MBC5863514.1"/>
    <property type="molecule type" value="Genomic_DNA"/>
</dbReference>
<keyword evidence="7" id="KW-0472">Membrane</keyword>
<dbReference type="Pfam" id="PF13385">
    <property type="entry name" value="Laminin_G_3"/>
    <property type="match status" value="1"/>
</dbReference>
<organism evidence="9 10">
    <name type="scientific">Flavobacterium turcicum</name>
    <dbReference type="NCBI Taxonomy" id="2764718"/>
    <lineage>
        <taxon>Bacteria</taxon>
        <taxon>Pseudomonadati</taxon>
        <taxon>Bacteroidota</taxon>
        <taxon>Flavobacteriia</taxon>
        <taxon>Flavobacteriales</taxon>
        <taxon>Flavobacteriaceae</taxon>
        <taxon>Flavobacterium</taxon>
    </lineage>
</organism>
<reference evidence="9 10" key="1">
    <citation type="submission" date="2020-08" db="EMBL/GenBank/DDBJ databases">
        <title>Description of novel Flavobacterium F-400 isolate.</title>
        <authorList>
            <person name="Saticioglu I."/>
            <person name="Duman M."/>
            <person name="Altun S."/>
        </authorList>
    </citation>
    <scope>NUCLEOTIDE SEQUENCE [LARGE SCALE GENOMIC DNA]</scope>
    <source>
        <strain evidence="9 10">F-400</strain>
    </source>
</reference>
<sequence length="1701" mass="184856">MNKVLLKKLNKIFNVFFILNCSVLFAQQIDVYGKGILISNNDTTPNVADQTNFGSTNETSGVITKVFTIQNNALLATLNPGAITFTGPNATDFFVVRPPQTTPALGGTTTFEIGFNPSALGTRNATLSFSTNVSGKNPYTFSISGTGTSFPTQSYTLYYENFDANNGGWTAVSTGGSNWQYGSTPFLAEGNYWRLGNNYANNTQATLTSPNISTANYTNIRIHVDLREDIPDSNDGMQIQYSINNGVTWNVLGAYINSESWYKVSNTNALSSSLGSTLGFGELQPALIPGVNNFVERSTQSNILDNQSNLRFRVVFNSNGSTVGRGVAVDNFFVKGDPITPFANKPLTPGNSPNNLQLWLKANNGTSTTADGVALSTWSDQANNNDAVGIGASRPIFRDGARNINYNPIVDFTDAGATSMRGKGGFYSQDYFIVVKTNNTVSSTSVLSQAPISGRTSVSSFHLDGTAFAVGPFTARYKNEIVSHSIGSVPQSPSTNSYGRAYASTTDTYVQETTIYNVKTNAAGTATEIYKNGVRIDNYAGESVATDQITVTGTLNFSEFNNLQYNLGVGRFSLNGNDADSYLDGKISEIISYSSPKSAVDKKKIESYLAIKNGITLHATNSTTATNLGDTDYLDSNGNTIWNTVANNGFNYNIAGIGRDDSSALNQKQSKSENAGTVLTIGLGDVLATNNANTNTFPTDRNFLIWGSDNGSMIDSGVDLPISLGPTTITTITEVVNRKWKVNEVNGDVPTTRVAIPTASFVSGLPALGPTDAYVMVVATNAAFTTGLETVFMSTTGGNQTCLYDFDGTKYITFGVAHRATNPLHITLDGFDDYVRVDATNDLPASFTVMTWIRPNGANTSGTERTILSKKSAAGNGYQIVLQNDNRVRFEFYNGTTLRSTVSNTAFPDAKWHNIAFTYTGSTLSIYIDGVFEKSVTTMTGPITPSTGIFSIGGQYLSKTSINNLFKGDIDELRMWDRVLTATEIQFIMNQEILESGTGTIGTIIPSTITKNDVSALLWNNLFAYYSMNSYIGTHLDDDSKNVNRGSLVIPDKISINVQTAPLPYESSVDGDWEDNAVWAFGSIQDVPHSLSIINIIPKPSIDWNIVRTKNNIRSRGNKTILGLFVNTNTVTANSLSGTQTDGTKMEVTHYLKLDGTIDLVGRSQLVQKTGSDLAVTITGKIERDQQGQANFYNYNYWGSPVGPISNPLNNSDYTVAGVLRDGTNPASPAAFQWTSSLNANNATTPRTLSNYWINKFDNLSNNYANWSRINENATLRAGQGFTLKGSGAATATQNLVFIGKPNNGTINNTVGKNQLLLVGNPYPSALNATQFINDNVGVITGNLYFWEHYSANNSHFLKDYLGGYAIRNNSGGTLPSSMGVNFINPSGTSTRVAPNQYIPVGQGFFVIGTTSGGGTTLQFNNGQRDFFKETNPDGSANTSSQTMYRTTSSKAPVQDHWTDNSDTMLEPGSNKKIHIGFNILSNNFHRQVLLAFMDEQANNDINPGYDAPNIDGSPSDMYLLNKDQMLSIQGEGYFNKEASYPIAVKMAEEGKVSFVIDNLENFDADQNYFIYDAQTDTYNSIKKGPFEVLVAKGEDKTRFALHFTDKKAVTAIEQPTTDNNSIEAVFTRYNNTLNITNGVKDATIETVQLYNIQGACIKTWDIKDKTQFYHKLPITENSSEFYIVKIKTSKGIMTQKIIVK</sequence>
<evidence type="ECO:0000313" key="9">
    <source>
        <dbReference type="EMBL" id="MBC5863514.1"/>
    </source>
</evidence>
<dbReference type="SMART" id="SM00560">
    <property type="entry name" value="LamGL"/>
    <property type="match status" value="1"/>
</dbReference>
<protein>
    <submittedName>
        <fullName evidence="9">Choice-of-anchor D domain-containing protein</fullName>
    </submittedName>
</protein>
<feature type="compositionally biased region" description="Polar residues" evidence="6">
    <location>
        <begin position="1433"/>
        <end position="1452"/>
    </location>
</feature>
<proteinExistence type="predicted"/>
<dbReference type="Gene3D" id="2.60.120.200">
    <property type="match status" value="1"/>
</dbReference>
<evidence type="ECO:0000256" key="6">
    <source>
        <dbReference type="SAM" id="MobiDB-lite"/>
    </source>
</evidence>
<dbReference type="Pfam" id="PF26628">
    <property type="entry name" value="DUF8202"/>
    <property type="match status" value="1"/>
</dbReference>
<dbReference type="NCBIfam" id="TIGR04183">
    <property type="entry name" value="Por_Secre_tail"/>
    <property type="match status" value="1"/>
</dbReference>
<dbReference type="InterPro" id="IPR006558">
    <property type="entry name" value="LamG-like"/>
</dbReference>
<dbReference type="InterPro" id="IPR013320">
    <property type="entry name" value="ConA-like_dom_sf"/>
</dbReference>
<comment type="caution">
    <text evidence="9">The sequence shown here is derived from an EMBL/GenBank/DDBJ whole genome shotgun (WGS) entry which is preliminary data.</text>
</comment>
<accession>A0ABR7JH90</accession>
<keyword evidence="4" id="KW-0106">Calcium</keyword>
<feature type="transmembrane region" description="Helical" evidence="7">
    <location>
        <begin position="12"/>
        <end position="29"/>
    </location>
</feature>
<dbReference type="SUPFAM" id="SSF49899">
    <property type="entry name" value="Concanavalin A-like lectins/glucanases"/>
    <property type="match status" value="1"/>
</dbReference>
<keyword evidence="7" id="KW-1133">Transmembrane helix</keyword>
<dbReference type="Gene3D" id="2.60.40.10">
    <property type="entry name" value="Immunoglobulins"/>
    <property type="match status" value="1"/>
</dbReference>
<keyword evidence="5" id="KW-1015">Disulfide bond</keyword>
<dbReference type="PANTHER" id="PTHR19277:SF125">
    <property type="entry name" value="B6"/>
    <property type="match status" value="1"/>
</dbReference>
<name>A0ABR7JH90_9FLAO</name>
<dbReference type="InterPro" id="IPR013783">
    <property type="entry name" value="Ig-like_fold"/>
</dbReference>
<dbReference type="NCBIfam" id="NF012200">
    <property type="entry name" value="choice_anch_D"/>
    <property type="match status" value="1"/>
</dbReference>
<dbReference type="RefSeq" id="WP_166136676.1">
    <property type="nucleotide sequence ID" value="NZ_JAAOBY010000005.1"/>
</dbReference>
<dbReference type="Gene3D" id="2.60.120.260">
    <property type="entry name" value="Galactose-binding domain-like"/>
    <property type="match status" value="1"/>
</dbReference>
<keyword evidence="3" id="KW-0732">Signal</keyword>
<dbReference type="InterPro" id="IPR058515">
    <property type="entry name" value="DUF8202"/>
</dbReference>
<feature type="domain" description="LamG-like jellyroll fold" evidence="8">
    <location>
        <begin position="845"/>
        <end position="983"/>
    </location>
</feature>